<name>A0AAV4G267_9GAST</name>
<dbReference type="Pfam" id="PF00063">
    <property type="entry name" value="Myosin_head"/>
    <property type="match status" value="1"/>
</dbReference>
<evidence type="ECO:0000313" key="10">
    <source>
        <dbReference type="Proteomes" id="UP000762676"/>
    </source>
</evidence>
<dbReference type="GO" id="GO:0005737">
    <property type="term" value="C:cytoplasm"/>
    <property type="evidence" value="ECO:0007669"/>
    <property type="project" value="TreeGrafter"/>
</dbReference>
<evidence type="ECO:0000256" key="7">
    <source>
        <dbReference type="PROSITE-ProRule" id="PRU00782"/>
    </source>
</evidence>
<dbReference type="EMBL" id="BMAT01008162">
    <property type="protein sequence ID" value="GFR79246.1"/>
    <property type="molecule type" value="Genomic_DNA"/>
</dbReference>
<keyword evidence="3 7" id="KW-0067">ATP-binding</keyword>
<dbReference type="InterPro" id="IPR001609">
    <property type="entry name" value="Myosin_head_motor_dom-like"/>
</dbReference>
<gene>
    <name evidence="9" type="ORF">ElyMa_004015600</name>
</gene>
<evidence type="ECO:0000256" key="5">
    <source>
        <dbReference type="ARBA" id="ARBA00023175"/>
    </source>
</evidence>
<reference evidence="9 10" key="1">
    <citation type="journal article" date="2021" name="Elife">
        <title>Chloroplast acquisition without the gene transfer in kleptoplastic sea slugs, Plakobranchus ocellatus.</title>
        <authorList>
            <person name="Maeda T."/>
            <person name="Takahashi S."/>
            <person name="Yoshida T."/>
            <person name="Shimamura S."/>
            <person name="Takaki Y."/>
            <person name="Nagai Y."/>
            <person name="Toyoda A."/>
            <person name="Suzuki Y."/>
            <person name="Arimoto A."/>
            <person name="Ishii H."/>
            <person name="Satoh N."/>
            <person name="Nishiyama T."/>
            <person name="Hasebe M."/>
            <person name="Maruyama T."/>
            <person name="Minagawa J."/>
            <person name="Obokata J."/>
            <person name="Shigenobu S."/>
        </authorList>
    </citation>
    <scope>NUCLEOTIDE SEQUENCE [LARGE SCALE GENOMIC DNA]</scope>
</reference>
<evidence type="ECO:0000313" key="9">
    <source>
        <dbReference type="EMBL" id="GFR79246.1"/>
    </source>
</evidence>
<evidence type="ECO:0000256" key="3">
    <source>
        <dbReference type="ARBA" id="ARBA00022840"/>
    </source>
</evidence>
<dbReference type="SMART" id="SM00242">
    <property type="entry name" value="MYSc"/>
    <property type="match status" value="1"/>
</dbReference>
<dbReference type="GO" id="GO:0005524">
    <property type="term" value="F:ATP binding"/>
    <property type="evidence" value="ECO:0007669"/>
    <property type="project" value="UniProtKB-UniRule"/>
</dbReference>
<dbReference type="PRINTS" id="PR00193">
    <property type="entry name" value="MYOSINHEAVY"/>
</dbReference>
<feature type="binding site" evidence="7">
    <location>
        <begin position="14"/>
        <end position="21"/>
    </location>
    <ligand>
        <name>ATP</name>
        <dbReference type="ChEBI" id="CHEBI:30616"/>
    </ligand>
</feature>
<comment type="caution">
    <text evidence="9">The sequence shown here is derived from an EMBL/GenBank/DDBJ whole genome shotgun (WGS) entry which is preliminary data.</text>
</comment>
<dbReference type="Gene3D" id="3.40.850.10">
    <property type="entry name" value="Kinesin motor domain"/>
    <property type="match status" value="1"/>
</dbReference>
<evidence type="ECO:0000256" key="1">
    <source>
        <dbReference type="ARBA" id="ARBA00008314"/>
    </source>
</evidence>
<dbReference type="Proteomes" id="UP000762676">
    <property type="component" value="Unassembled WGS sequence"/>
</dbReference>
<dbReference type="GO" id="GO:0016020">
    <property type="term" value="C:membrane"/>
    <property type="evidence" value="ECO:0007669"/>
    <property type="project" value="TreeGrafter"/>
</dbReference>
<sequence length="200" mass="22748">MIKENENQVLIISGESGAGKTESTKLVMQYLAAVNKSGNNLITEQILEANPLLESFGNAKTIRNDNSSRFGKYIELFFKNGAIVGAKTAEYLLEKSRIVTQAPEERNYHVFYEMLEELSDEQKAKYGLQTAPKYFYLNQGGSALIRGRDDADNYRKLTAAMDILNFERQEQETIVKILASVLHIGNMYFKVIQVRRILCY</sequence>
<organism evidence="9 10">
    <name type="scientific">Elysia marginata</name>
    <dbReference type="NCBI Taxonomy" id="1093978"/>
    <lineage>
        <taxon>Eukaryota</taxon>
        <taxon>Metazoa</taxon>
        <taxon>Spiralia</taxon>
        <taxon>Lophotrochozoa</taxon>
        <taxon>Mollusca</taxon>
        <taxon>Gastropoda</taxon>
        <taxon>Heterobranchia</taxon>
        <taxon>Euthyneura</taxon>
        <taxon>Panpulmonata</taxon>
        <taxon>Sacoglossa</taxon>
        <taxon>Placobranchoidea</taxon>
        <taxon>Plakobranchidae</taxon>
        <taxon>Elysia</taxon>
    </lineage>
</organism>
<keyword evidence="2 7" id="KW-0547">Nucleotide-binding</keyword>
<dbReference type="GO" id="GO:0000146">
    <property type="term" value="F:microfilament motor activity"/>
    <property type="evidence" value="ECO:0007669"/>
    <property type="project" value="TreeGrafter"/>
</dbReference>
<dbReference type="SUPFAM" id="SSF52540">
    <property type="entry name" value="P-loop containing nucleoside triphosphate hydrolases"/>
    <property type="match status" value="1"/>
</dbReference>
<dbReference type="FunFam" id="1.10.10.820:FF:000001">
    <property type="entry name" value="Myosin heavy chain"/>
    <property type="match status" value="1"/>
</dbReference>
<feature type="domain" description="Myosin motor" evidence="8">
    <location>
        <begin position="1"/>
        <end position="200"/>
    </location>
</feature>
<proteinExistence type="inferred from homology"/>
<keyword evidence="6 7" id="KW-0009">Actin-binding</keyword>
<comment type="similarity">
    <text evidence="1 7">Belongs to the TRAFAC class myosin-kinesin ATPase superfamily. Myosin family.</text>
</comment>
<dbReference type="PANTHER" id="PTHR13140">
    <property type="entry name" value="MYOSIN"/>
    <property type="match status" value="1"/>
</dbReference>
<dbReference type="PANTHER" id="PTHR13140:SF709">
    <property type="entry name" value="UNCONVENTIONAL MYOSIN-XV"/>
    <property type="match status" value="1"/>
</dbReference>
<dbReference type="AlphaFoldDB" id="A0AAV4G267"/>
<dbReference type="GO" id="GO:0051015">
    <property type="term" value="F:actin filament binding"/>
    <property type="evidence" value="ECO:0007669"/>
    <property type="project" value="TreeGrafter"/>
</dbReference>
<comment type="caution">
    <text evidence="7">Lacks conserved residue(s) required for the propagation of feature annotation.</text>
</comment>
<accession>A0AAV4G267</accession>
<keyword evidence="4 7" id="KW-0518">Myosin</keyword>
<protein>
    <submittedName>
        <fullName evidence="9">Myosin-XV</fullName>
    </submittedName>
</protein>
<dbReference type="InterPro" id="IPR027417">
    <property type="entry name" value="P-loop_NTPase"/>
</dbReference>
<evidence type="ECO:0000256" key="6">
    <source>
        <dbReference type="ARBA" id="ARBA00023203"/>
    </source>
</evidence>
<keyword evidence="10" id="KW-1185">Reference proteome</keyword>
<dbReference type="InterPro" id="IPR036961">
    <property type="entry name" value="Kinesin_motor_dom_sf"/>
</dbReference>
<dbReference type="GO" id="GO:0007015">
    <property type="term" value="P:actin filament organization"/>
    <property type="evidence" value="ECO:0007669"/>
    <property type="project" value="TreeGrafter"/>
</dbReference>
<evidence type="ECO:0000256" key="4">
    <source>
        <dbReference type="ARBA" id="ARBA00023123"/>
    </source>
</evidence>
<dbReference type="GO" id="GO:0098858">
    <property type="term" value="C:actin-based cell projection"/>
    <property type="evidence" value="ECO:0007669"/>
    <property type="project" value="TreeGrafter"/>
</dbReference>
<dbReference type="PROSITE" id="PS51456">
    <property type="entry name" value="MYOSIN_MOTOR"/>
    <property type="match status" value="1"/>
</dbReference>
<evidence type="ECO:0000259" key="8">
    <source>
        <dbReference type="PROSITE" id="PS51456"/>
    </source>
</evidence>
<evidence type="ECO:0000256" key="2">
    <source>
        <dbReference type="ARBA" id="ARBA00022741"/>
    </source>
</evidence>
<keyword evidence="5 7" id="KW-0505">Motor protein</keyword>
<dbReference type="GO" id="GO:0016459">
    <property type="term" value="C:myosin complex"/>
    <property type="evidence" value="ECO:0007669"/>
    <property type="project" value="UniProtKB-KW"/>
</dbReference>